<gene>
    <name evidence="2" type="ORF">LC087_10820</name>
</gene>
<keyword evidence="1" id="KW-0472">Membrane</keyword>
<sequence length="81" mass="9554">MDEYKEKFKKSLLTTLLIYAILMIVLFTILLLVLIIWLIPPEQLLSELDGLLIMGGFVYSTCLIALLIRHYLKRKWAREEQ</sequence>
<evidence type="ECO:0000313" key="2">
    <source>
        <dbReference type="EMBL" id="WLR41400.1"/>
    </source>
</evidence>
<evidence type="ECO:0000256" key="1">
    <source>
        <dbReference type="SAM" id="Phobius"/>
    </source>
</evidence>
<protein>
    <submittedName>
        <fullName evidence="2">Uncharacterized protein</fullName>
    </submittedName>
</protein>
<organism evidence="2 3">
    <name type="scientific">Bacillus carboniphilus</name>
    <dbReference type="NCBI Taxonomy" id="86663"/>
    <lineage>
        <taxon>Bacteria</taxon>
        <taxon>Bacillati</taxon>
        <taxon>Bacillota</taxon>
        <taxon>Bacilli</taxon>
        <taxon>Bacillales</taxon>
        <taxon>Bacillaceae</taxon>
        <taxon>Bacillus</taxon>
    </lineage>
</organism>
<evidence type="ECO:0000313" key="3">
    <source>
        <dbReference type="Proteomes" id="UP001197974"/>
    </source>
</evidence>
<accession>A0ABY9JSL2</accession>
<feature type="transmembrane region" description="Helical" evidence="1">
    <location>
        <begin position="51"/>
        <end position="72"/>
    </location>
</feature>
<dbReference type="EMBL" id="CP129013">
    <property type="protein sequence ID" value="WLR41400.1"/>
    <property type="molecule type" value="Genomic_DNA"/>
</dbReference>
<keyword evidence="1" id="KW-0812">Transmembrane</keyword>
<feature type="transmembrane region" description="Helical" evidence="1">
    <location>
        <begin position="12"/>
        <end position="39"/>
    </location>
</feature>
<proteinExistence type="predicted"/>
<keyword evidence="1" id="KW-1133">Transmembrane helix</keyword>
<reference evidence="2 3" key="1">
    <citation type="submission" date="2023-06" db="EMBL/GenBank/DDBJ databases">
        <title>Five Gram-positive bacteria isolated from mangrove sediments in Shenzhen, Guangdong, China.</title>
        <authorList>
            <person name="Yu S."/>
            <person name="Zheng W."/>
            <person name="Huang Y."/>
        </authorList>
    </citation>
    <scope>NUCLEOTIDE SEQUENCE [LARGE SCALE GENOMIC DNA]</scope>
    <source>
        <strain evidence="2 3">SaN35-3</strain>
    </source>
</reference>
<dbReference type="RefSeq" id="WP_226543391.1">
    <property type="nucleotide sequence ID" value="NZ_CP129013.1"/>
</dbReference>
<keyword evidence="3" id="KW-1185">Reference proteome</keyword>
<name>A0ABY9JSL2_9BACI</name>
<dbReference type="Proteomes" id="UP001197974">
    <property type="component" value="Chromosome"/>
</dbReference>